<dbReference type="SUPFAM" id="SSF52402">
    <property type="entry name" value="Adenine nucleotide alpha hydrolases-like"/>
    <property type="match status" value="1"/>
</dbReference>
<dbReference type="InterPro" id="IPR014729">
    <property type="entry name" value="Rossmann-like_a/b/a_fold"/>
</dbReference>
<dbReference type="PANTHER" id="PTHR43284">
    <property type="entry name" value="ASPARAGINE SYNTHETASE (GLUTAMINE-HYDROLYZING)"/>
    <property type="match status" value="1"/>
</dbReference>
<evidence type="ECO:0000256" key="2">
    <source>
        <dbReference type="ARBA" id="ARBA00012737"/>
    </source>
</evidence>
<comment type="caution">
    <text evidence="4">The sequence shown here is derived from an EMBL/GenBank/DDBJ whole genome shotgun (WGS) entry which is preliminary data.</text>
</comment>
<dbReference type="AlphaFoldDB" id="A0A5A9W6U4"/>
<dbReference type="EC" id="6.3.5.4" evidence="2"/>
<organism evidence="4 5">
    <name type="scientific">Nitrincola tapanii</name>
    <dbReference type="NCBI Taxonomy" id="1708751"/>
    <lineage>
        <taxon>Bacteria</taxon>
        <taxon>Pseudomonadati</taxon>
        <taxon>Pseudomonadota</taxon>
        <taxon>Gammaproteobacteria</taxon>
        <taxon>Oceanospirillales</taxon>
        <taxon>Oceanospirillaceae</taxon>
        <taxon>Nitrincola</taxon>
    </lineage>
</organism>
<dbReference type="Gene3D" id="3.40.50.620">
    <property type="entry name" value="HUPs"/>
    <property type="match status" value="1"/>
</dbReference>
<dbReference type="InterPro" id="IPR051786">
    <property type="entry name" value="ASN_synthetase/amidase"/>
</dbReference>
<dbReference type="RefSeq" id="WP_149390043.1">
    <property type="nucleotide sequence ID" value="NZ_SMRS01000002.1"/>
</dbReference>
<comment type="pathway">
    <text evidence="1">Amino-acid biosynthesis; L-asparagine biosynthesis; L-asparagine from L-aspartate (L-Gln route): step 1/1.</text>
</comment>
<gene>
    <name evidence="4" type="ORF">E1H14_03355</name>
</gene>
<dbReference type="GO" id="GO:0004066">
    <property type="term" value="F:asparagine synthase (glutamine-hydrolyzing) activity"/>
    <property type="evidence" value="ECO:0007669"/>
    <property type="project" value="UniProtKB-EC"/>
</dbReference>
<evidence type="ECO:0000256" key="3">
    <source>
        <dbReference type="ARBA" id="ARBA00048741"/>
    </source>
</evidence>
<dbReference type="EMBL" id="SMRS01000002">
    <property type="protein sequence ID" value="KAA0875739.1"/>
    <property type="molecule type" value="Genomic_DNA"/>
</dbReference>
<sequence length="494" mass="56839">MITHLTPNQQGLVLESDLAGEFPLYLYWPQNQSTLLYSTSITKLLNDARVPKPLKISTEGLSFLLQSGVVPPPKTAYQDIYILGIGDKAKVSTLNGKIDIQFSHEFPFLNANRLHADEMHPDEDLILQMLAEATISRIDETKPSFLFHSAGKDSNSIALALAEAGWQDKVTLITHKSKGQADESEISANIAKQLGFKHQILHEVDQLQFKHKHAINDYFVNAPFPCTDNVTLAYPLYAHQLPELKGANIIDGMGNDVFIGHIPSRAEYNRQQLSKYLKHSRVLSKYFPSESLFHVAGRTRAEWTGLSGLSFSDAMKILPDAFDVSDFWFKKDTNQDYLDFRPSIRGTIIDQEIFTRKARNFADSINANMVLPWANQQVAEYFAKMPEQHLFDRKTLKNKLILRKILKERICLDSDALGKYGFTYDLNTVVLENIDFMCREIKSCIFWDGKKIANMCLNWVVLFRKRERRWQHTLWFFYRLYLISHFLNNSKYVN</sequence>
<evidence type="ECO:0000313" key="5">
    <source>
        <dbReference type="Proteomes" id="UP000325302"/>
    </source>
</evidence>
<evidence type="ECO:0000256" key="1">
    <source>
        <dbReference type="ARBA" id="ARBA00005187"/>
    </source>
</evidence>
<name>A0A5A9W6U4_9GAMM</name>
<evidence type="ECO:0000313" key="4">
    <source>
        <dbReference type="EMBL" id="KAA0875739.1"/>
    </source>
</evidence>
<proteinExistence type="predicted"/>
<dbReference type="Proteomes" id="UP000325302">
    <property type="component" value="Unassembled WGS sequence"/>
</dbReference>
<dbReference type="PANTHER" id="PTHR43284:SF1">
    <property type="entry name" value="ASPARAGINE SYNTHETASE"/>
    <property type="match status" value="1"/>
</dbReference>
<protein>
    <recommendedName>
        <fullName evidence="2">asparagine synthase (glutamine-hydrolyzing)</fullName>
        <ecNumber evidence="2">6.3.5.4</ecNumber>
    </recommendedName>
</protein>
<accession>A0A5A9W6U4</accession>
<comment type="catalytic activity">
    <reaction evidence="3">
        <text>L-aspartate + L-glutamine + ATP + H2O = L-asparagine + L-glutamate + AMP + diphosphate + H(+)</text>
        <dbReference type="Rhea" id="RHEA:12228"/>
        <dbReference type="ChEBI" id="CHEBI:15377"/>
        <dbReference type="ChEBI" id="CHEBI:15378"/>
        <dbReference type="ChEBI" id="CHEBI:29985"/>
        <dbReference type="ChEBI" id="CHEBI:29991"/>
        <dbReference type="ChEBI" id="CHEBI:30616"/>
        <dbReference type="ChEBI" id="CHEBI:33019"/>
        <dbReference type="ChEBI" id="CHEBI:58048"/>
        <dbReference type="ChEBI" id="CHEBI:58359"/>
        <dbReference type="ChEBI" id="CHEBI:456215"/>
        <dbReference type="EC" id="6.3.5.4"/>
    </reaction>
</comment>
<reference evidence="4 5" key="1">
    <citation type="submission" date="2019-03" db="EMBL/GenBank/DDBJ databases">
        <title>Nitrincola sp. nov. isolated from an Indian soda lake.</title>
        <authorList>
            <person name="Joshi A."/>
            <person name="Thite S.V."/>
            <person name="Joseph N."/>
            <person name="Dhotre D."/>
            <person name="Moorthy M."/>
            <person name="Shouche Y.S."/>
        </authorList>
    </citation>
    <scope>NUCLEOTIDE SEQUENCE [LARGE SCALE GENOMIC DNA]</scope>
    <source>
        <strain evidence="4 5">MEB193</strain>
    </source>
</reference>
<keyword evidence="5" id="KW-1185">Reference proteome</keyword>
<dbReference type="OrthoDB" id="248828at2"/>